<dbReference type="PANTHER" id="PTHR12677">
    <property type="entry name" value="GOLGI APPARATUS MEMBRANE PROTEIN TVP38-RELATED"/>
    <property type="match status" value="1"/>
</dbReference>
<dbReference type="Pfam" id="PF09335">
    <property type="entry name" value="VTT_dom"/>
    <property type="match status" value="1"/>
</dbReference>
<dbReference type="InterPro" id="IPR032816">
    <property type="entry name" value="VTT_dom"/>
</dbReference>
<evidence type="ECO:0000256" key="4">
    <source>
        <dbReference type="ARBA" id="ARBA00022989"/>
    </source>
</evidence>
<gene>
    <name evidence="8" type="ORF">IAD15_02490</name>
</gene>
<dbReference type="PROSITE" id="PS51257">
    <property type="entry name" value="PROKAR_LIPOPROTEIN"/>
    <property type="match status" value="1"/>
</dbReference>
<comment type="subcellular location">
    <subcellularLocation>
        <location evidence="1 6">Cell membrane</location>
        <topology evidence="1 6">Multi-pass membrane protein</topology>
    </subcellularLocation>
</comment>
<evidence type="ECO:0000259" key="7">
    <source>
        <dbReference type="Pfam" id="PF09335"/>
    </source>
</evidence>
<feature type="transmembrane region" description="Helical" evidence="6">
    <location>
        <begin position="82"/>
        <end position="107"/>
    </location>
</feature>
<comment type="similarity">
    <text evidence="6">Belongs to the TVP38/TMEM64 family.</text>
</comment>
<protein>
    <recommendedName>
        <fullName evidence="6">TVP38/TMEM64 family membrane protein</fullName>
    </recommendedName>
</protein>
<keyword evidence="2 6" id="KW-1003">Cell membrane</keyword>
<accession>A0A9D1HLX1</accession>
<proteinExistence type="inferred from homology"/>
<evidence type="ECO:0000256" key="2">
    <source>
        <dbReference type="ARBA" id="ARBA00022475"/>
    </source>
</evidence>
<dbReference type="AlphaFoldDB" id="A0A9D1HLX1"/>
<reference evidence="8" key="2">
    <citation type="journal article" date="2021" name="PeerJ">
        <title>Extensive microbial diversity within the chicken gut microbiome revealed by metagenomics and culture.</title>
        <authorList>
            <person name="Gilroy R."/>
            <person name="Ravi A."/>
            <person name="Getino M."/>
            <person name="Pursley I."/>
            <person name="Horton D.L."/>
            <person name="Alikhan N.F."/>
            <person name="Baker D."/>
            <person name="Gharbi K."/>
            <person name="Hall N."/>
            <person name="Watson M."/>
            <person name="Adriaenssens E.M."/>
            <person name="Foster-Nyarko E."/>
            <person name="Jarju S."/>
            <person name="Secka A."/>
            <person name="Antonio M."/>
            <person name="Oren A."/>
            <person name="Chaudhuri R.R."/>
            <person name="La Ragione R."/>
            <person name="Hildebrand F."/>
            <person name="Pallen M.J."/>
        </authorList>
    </citation>
    <scope>NUCLEOTIDE SEQUENCE</scope>
    <source>
        <strain evidence="8">CHK195-11698</strain>
    </source>
</reference>
<dbReference type="PANTHER" id="PTHR12677:SF59">
    <property type="entry name" value="GOLGI APPARATUS MEMBRANE PROTEIN TVP38-RELATED"/>
    <property type="match status" value="1"/>
</dbReference>
<sequence>MNYLKTHRKQLMKLAAMFLFILAGCLIFYHPLVKLVSEPEILKEQLAQFGFGGVLIVIGIMTLQIIFPFLPGEIVEVAAGFLYGPIYGTFVCLVGALLGSIIIYGFVNYFGVKLVTQLFSEEKIQKLDHLSQTKHLYRLLFWVFFIPGTPKDLLTYMMPVLQVPLLPYLGITTLARFPSVVTSTVSGNAFVERDYLFMAIVFGTTALISLFGLWIYQRYVQKQTLGNL</sequence>
<feature type="transmembrane region" description="Helical" evidence="6">
    <location>
        <begin position="195"/>
        <end position="216"/>
    </location>
</feature>
<dbReference type="EMBL" id="DVMJ01000016">
    <property type="protein sequence ID" value="HIU12923.1"/>
    <property type="molecule type" value="Genomic_DNA"/>
</dbReference>
<dbReference type="GO" id="GO:0005886">
    <property type="term" value="C:plasma membrane"/>
    <property type="evidence" value="ECO:0007669"/>
    <property type="project" value="UniProtKB-SubCell"/>
</dbReference>
<feature type="transmembrane region" description="Helical" evidence="6">
    <location>
        <begin position="49"/>
        <end position="70"/>
    </location>
</feature>
<comment type="caution">
    <text evidence="8">The sequence shown here is derived from an EMBL/GenBank/DDBJ whole genome shotgun (WGS) entry which is preliminary data.</text>
</comment>
<comment type="caution">
    <text evidence="6">Lacks conserved residue(s) required for the propagation of feature annotation.</text>
</comment>
<evidence type="ECO:0000313" key="9">
    <source>
        <dbReference type="Proteomes" id="UP000824175"/>
    </source>
</evidence>
<reference evidence="8" key="1">
    <citation type="submission" date="2020-10" db="EMBL/GenBank/DDBJ databases">
        <authorList>
            <person name="Gilroy R."/>
        </authorList>
    </citation>
    <scope>NUCLEOTIDE SEQUENCE</scope>
    <source>
        <strain evidence="8">CHK195-11698</strain>
    </source>
</reference>
<evidence type="ECO:0000256" key="5">
    <source>
        <dbReference type="ARBA" id="ARBA00023136"/>
    </source>
</evidence>
<keyword evidence="3 6" id="KW-0812">Transmembrane</keyword>
<feature type="transmembrane region" description="Helical" evidence="6">
    <location>
        <begin position="12"/>
        <end position="29"/>
    </location>
</feature>
<evidence type="ECO:0000256" key="6">
    <source>
        <dbReference type="RuleBase" id="RU366058"/>
    </source>
</evidence>
<feature type="domain" description="VTT" evidence="7">
    <location>
        <begin position="70"/>
        <end position="187"/>
    </location>
</feature>
<organism evidence="8 9">
    <name type="scientific">Candidatus Fimiplasma intestinipullorum</name>
    <dbReference type="NCBI Taxonomy" id="2840825"/>
    <lineage>
        <taxon>Bacteria</taxon>
        <taxon>Bacillati</taxon>
        <taxon>Bacillota</taxon>
        <taxon>Clostridia</taxon>
        <taxon>Eubacteriales</taxon>
        <taxon>Candidatus Fimiplasma</taxon>
    </lineage>
</organism>
<keyword evidence="4 6" id="KW-1133">Transmembrane helix</keyword>
<name>A0A9D1HLX1_9FIRM</name>
<dbReference type="InterPro" id="IPR015414">
    <property type="entry name" value="TMEM64"/>
</dbReference>
<evidence type="ECO:0000256" key="1">
    <source>
        <dbReference type="ARBA" id="ARBA00004651"/>
    </source>
</evidence>
<keyword evidence="5 6" id="KW-0472">Membrane</keyword>
<evidence type="ECO:0000313" key="8">
    <source>
        <dbReference type="EMBL" id="HIU12923.1"/>
    </source>
</evidence>
<evidence type="ECO:0000256" key="3">
    <source>
        <dbReference type="ARBA" id="ARBA00022692"/>
    </source>
</evidence>
<dbReference type="Proteomes" id="UP000824175">
    <property type="component" value="Unassembled WGS sequence"/>
</dbReference>